<feature type="region of interest" description="Disordered" evidence="1">
    <location>
        <begin position="120"/>
        <end position="145"/>
    </location>
</feature>
<name>A0A166C4U3_9AGAM</name>
<gene>
    <name evidence="2" type="ORF">FIBSPDRAFT_960704</name>
</gene>
<protein>
    <submittedName>
        <fullName evidence="2">Uncharacterized protein</fullName>
    </submittedName>
</protein>
<dbReference type="AlphaFoldDB" id="A0A166C4U3"/>
<organism evidence="2 3">
    <name type="scientific">Athelia psychrophila</name>
    <dbReference type="NCBI Taxonomy" id="1759441"/>
    <lineage>
        <taxon>Eukaryota</taxon>
        <taxon>Fungi</taxon>
        <taxon>Dikarya</taxon>
        <taxon>Basidiomycota</taxon>
        <taxon>Agaricomycotina</taxon>
        <taxon>Agaricomycetes</taxon>
        <taxon>Agaricomycetidae</taxon>
        <taxon>Atheliales</taxon>
        <taxon>Atheliaceae</taxon>
        <taxon>Athelia</taxon>
    </lineage>
</organism>
<reference evidence="2 3" key="1">
    <citation type="journal article" date="2016" name="Mol. Biol. Evol.">
        <title>Comparative Genomics of Early-Diverging Mushroom-Forming Fungi Provides Insights into the Origins of Lignocellulose Decay Capabilities.</title>
        <authorList>
            <person name="Nagy L.G."/>
            <person name="Riley R."/>
            <person name="Tritt A."/>
            <person name="Adam C."/>
            <person name="Daum C."/>
            <person name="Floudas D."/>
            <person name="Sun H."/>
            <person name="Yadav J.S."/>
            <person name="Pangilinan J."/>
            <person name="Larsson K.H."/>
            <person name="Matsuura K."/>
            <person name="Barry K."/>
            <person name="Labutti K."/>
            <person name="Kuo R."/>
            <person name="Ohm R.A."/>
            <person name="Bhattacharya S.S."/>
            <person name="Shirouzu T."/>
            <person name="Yoshinaga Y."/>
            <person name="Martin F.M."/>
            <person name="Grigoriev I.V."/>
            <person name="Hibbett D.S."/>
        </authorList>
    </citation>
    <scope>NUCLEOTIDE SEQUENCE [LARGE SCALE GENOMIC DNA]</scope>
    <source>
        <strain evidence="2 3">CBS 109695</strain>
    </source>
</reference>
<keyword evidence="3" id="KW-1185">Reference proteome</keyword>
<feature type="compositionally biased region" description="Pro residues" evidence="1">
    <location>
        <begin position="57"/>
        <end position="75"/>
    </location>
</feature>
<accession>A0A166C4U3</accession>
<evidence type="ECO:0000313" key="3">
    <source>
        <dbReference type="Proteomes" id="UP000076532"/>
    </source>
</evidence>
<feature type="region of interest" description="Disordered" evidence="1">
    <location>
        <begin position="162"/>
        <end position="193"/>
    </location>
</feature>
<proteinExistence type="predicted"/>
<feature type="region of interest" description="Disordered" evidence="1">
    <location>
        <begin position="26"/>
        <end position="82"/>
    </location>
</feature>
<evidence type="ECO:0000313" key="2">
    <source>
        <dbReference type="EMBL" id="KZP13295.1"/>
    </source>
</evidence>
<dbReference type="EMBL" id="KV417635">
    <property type="protein sequence ID" value="KZP13295.1"/>
    <property type="molecule type" value="Genomic_DNA"/>
</dbReference>
<sequence>MQYTLRASRSSASLHQRPRFRTIFNPARAGSQCRTNPRAPAPTTHHQLGMRTVPNVHPAPPQPTHSHTPPSPCHPPSSAQLLCSPTSALPTVLPTHHPPHAGSIPLHVLIPALGPLTCAQRTTSRSDAGASTTSTRPHTPSQPRTTTTLVQLHVPAAAHVRTAQPARVAHTGAARTPSPCMVTQPRSLSPHSRAPHVRAVHWPHDLTPAP</sequence>
<dbReference type="Proteomes" id="UP000076532">
    <property type="component" value="Unassembled WGS sequence"/>
</dbReference>
<evidence type="ECO:0000256" key="1">
    <source>
        <dbReference type="SAM" id="MobiDB-lite"/>
    </source>
</evidence>